<dbReference type="Gene3D" id="3.30.565.10">
    <property type="entry name" value="Histidine kinase-like ATPase, C-terminal domain"/>
    <property type="match status" value="1"/>
</dbReference>
<name>A0A4Q1ARK3_9BACT</name>
<dbReference type="NCBIfam" id="TIGR00229">
    <property type="entry name" value="sensory_box"/>
    <property type="match status" value="2"/>
</dbReference>
<dbReference type="InterPro" id="IPR003594">
    <property type="entry name" value="HATPase_dom"/>
</dbReference>
<organism evidence="8 9">
    <name type="scientific">Halarcobacter ebronensis</name>
    <dbReference type="NCBI Taxonomy" id="1462615"/>
    <lineage>
        <taxon>Bacteria</taxon>
        <taxon>Pseudomonadati</taxon>
        <taxon>Campylobacterota</taxon>
        <taxon>Epsilonproteobacteria</taxon>
        <taxon>Campylobacterales</taxon>
        <taxon>Arcobacteraceae</taxon>
        <taxon>Halarcobacter</taxon>
    </lineage>
</organism>
<protein>
    <recommendedName>
        <fullName evidence="2">histidine kinase</fullName>
        <ecNumber evidence="2">2.7.13.3</ecNumber>
    </recommendedName>
</protein>
<dbReference type="EC" id="2.7.13.3" evidence="2"/>
<keyword evidence="3" id="KW-0597">Phosphoprotein</keyword>
<feature type="transmembrane region" description="Helical" evidence="5">
    <location>
        <begin position="271"/>
        <end position="291"/>
    </location>
</feature>
<evidence type="ECO:0000313" key="9">
    <source>
        <dbReference type="Proteomes" id="UP000289758"/>
    </source>
</evidence>
<evidence type="ECO:0000259" key="6">
    <source>
        <dbReference type="PROSITE" id="PS50109"/>
    </source>
</evidence>
<keyword evidence="8" id="KW-0808">Transferase</keyword>
<dbReference type="PANTHER" id="PTHR43065">
    <property type="entry name" value="SENSOR HISTIDINE KINASE"/>
    <property type="match status" value="1"/>
</dbReference>
<keyword evidence="5" id="KW-1133">Transmembrane helix</keyword>
<evidence type="ECO:0000256" key="5">
    <source>
        <dbReference type="SAM" id="Phobius"/>
    </source>
</evidence>
<feature type="coiled-coil region" evidence="4">
    <location>
        <begin position="549"/>
        <end position="576"/>
    </location>
</feature>
<evidence type="ECO:0000256" key="1">
    <source>
        <dbReference type="ARBA" id="ARBA00000085"/>
    </source>
</evidence>
<dbReference type="PRINTS" id="PR00344">
    <property type="entry name" value="BCTRLSENSOR"/>
</dbReference>
<dbReference type="CDD" id="cd00082">
    <property type="entry name" value="HisKA"/>
    <property type="match status" value="1"/>
</dbReference>
<gene>
    <name evidence="8" type="ORF">CRV07_06980</name>
</gene>
<dbReference type="PANTHER" id="PTHR43065:SF42">
    <property type="entry name" value="TWO-COMPONENT SENSOR PPRA"/>
    <property type="match status" value="1"/>
</dbReference>
<dbReference type="InterPro" id="IPR035965">
    <property type="entry name" value="PAS-like_dom_sf"/>
</dbReference>
<keyword evidence="9" id="KW-1185">Reference proteome</keyword>
<comment type="catalytic activity">
    <reaction evidence="1">
        <text>ATP + protein L-histidine = ADP + protein N-phospho-L-histidine.</text>
        <dbReference type="EC" id="2.7.13.3"/>
    </reaction>
</comment>
<dbReference type="Pfam" id="PF13426">
    <property type="entry name" value="PAS_9"/>
    <property type="match status" value="2"/>
</dbReference>
<dbReference type="InterPro" id="IPR003661">
    <property type="entry name" value="HisK_dim/P_dom"/>
</dbReference>
<feature type="domain" description="Histidine kinase" evidence="6">
    <location>
        <begin position="603"/>
        <end position="830"/>
    </location>
</feature>
<dbReference type="Gene3D" id="3.30.450.20">
    <property type="entry name" value="PAS domain"/>
    <property type="match status" value="2"/>
</dbReference>
<dbReference type="AlphaFoldDB" id="A0A4Q1ARK3"/>
<dbReference type="InterPro" id="IPR005467">
    <property type="entry name" value="His_kinase_dom"/>
</dbReference>
<keyword evidence="5" id="KW-0472">Membrane</keyword>
<dbReference type="PROSITE" id="PS50109">
    <property type="entry name" value="HIS_KIN"/>
    <property type="match status" value="1"/>
</dbReference>
<keyword evidence="8" id="KW-0418">Kinase</keyword>
<dbReference type="SUPFAM" id="SSF55874">
    <property type="entry name" value="ATPase domain of HSP90 chaperone/DNA topoisomerase II/histidine kinase"/>
    <property type="match status" value="1"/>
</dbReference>
<sequence>MKLKFSTKLFFSFLFFSTIVFFSFLYFGYGLFENKIQENSVNKFLSEVKSLDEKLLKTKENLEDIVNSVTLLNSLKRFDKDSLKNSIEAILLSNKNILEISVINSKLNYEVNVKKEKYKDSLTQKFVKLSKLKENELLFSNIELLKDKNEITLPIVHLLEVFKKINDEEIIVVKTNINGIIDSFKNISYLIEDDKIIYDRNSLYTWSKYYNPNLKIEALFPSINKNSKEFFVSEKYIFKYSKLNSNRDLLLVGEFETLYLKYFLIDNLEELISIAFLMFLISLVLSTALTLPISSMNKKLISEKDVLFSSIKEQSLELSESLHIIDQHVMYLKMDKKYMIEDASSYFCKVYGYEKEELIGHHYSILYSQERYDQIENEILDIVKKKGFWKGEILAKRKNGEEYWVESYIQANYSDKKVISYTIIRKDISDNKKVEKLYEDLFYQIEQLNAIFQSVYSGIALIDLSGEIKKSNSAFCDIFNYKDEEIISVNIFKLVDESSKKLLERIIEELKDFGSVTNMELIFLTKNEEEIYLNLSLKMLPDRSNIVLVVNSLEDKRKLQELNQNLEKRVKEEVRKNIDKDKAHQEEKLKSAKLTSIGTLAAGITHEINTPLTYLKGNFEMLQMDIDDVKDEKLKEEMIESCTKISDAIDRISIIVESMREMSQQSSEVKEKTNIFATLITSLSMAYNVSKLITRVYLNNQEFKLTNIGKNDFEIFAKVQKQRLEQVWIIIINNALDELKNIEDYEKRELRIDIFRENGEVVVRFCDNAKGIDETILPNIFEPFMSTKEHSGMGVGLNIAKKIIDEQKGVIKAYNSDSGAVFEIRLQEIN</sequence>
<dbReference type="PROSITE" id="PS50112">
    <property type="entry name" value="PAS"/>
    <property type="match status" value="1"/>
</dbReference>
<dbReference type="RefSeq" id="WP_129087013.1">
    <property type="nucleotide sequence ID" value="NZ_CP053836.1"/>
</dbReference>
<comment type="caution">
    <text evidence="8">The sequence shown here is derived from an EMBL/GenBank/DDBJ whole genome shotgun (WGS) entry which is preliminary data.</text>
</comment>
<dbReference type="InterPro" id="IPR000014">
    <property type="entry name" value="PAS"/>
</dbReference>
<dbReference type="Pfam" id="PF02518">
    <property type="entry name" value="HATPase_c"/>
    <property type="match status" value="1"/>
</dbReference>
<dbReference type="InterPro" id="IPR004358">
    <property type="entry name" value="Sig_transdc_His_kin-like_C"/>
</dbReference>
<dbReference type="SUPFAM" id="SSF55785">
    <property type="entry name" value="PYP-like sensor domain (PAS domain)"/>
    <property type="match status" value="2"/>
</dbReference>
<dbReference type="SMART" id="SM00388">
    <property type="entry name" value="HisKA"/>
    <property type="match status" value="1"/>
</dbReference>
<dbReference type="InterPro" id="IPR036890">
    <property type="entry name" value="HATPase_C_sf"/>
</dbReference>
<keyword evidence="5" id="KW-0812">Transmembrane</keyword>
<evidence type="ECO:0000256" key="4">
    <source>
        <dbReference type="SAM" id="Coils"/>
    </source>
</evidence>
<dbReference type="OrthoDB" id="9769169at2"/>
<evidence type="ECO:0000259" key="7">
    <source>
        <dbReference type="PROSITE" id="PS50112"/>
    </source>
</evidence>
<accession>A0A4Q1ARK3</accession>
<dbReference type="CDD" id="cd00130">
    <property type="entry name" value="PAS"/>
    <property type="match status" value="2"/>
</dbReference>
<proteinExistence type="predicted"/>
<dbReference type="Proteomes" id="UP000289758">
    <property type="component" value="Unassembled WGS sequence"/>
</dbReference>
<dbReference type="InterPro" id="IPR036097">
    <property type="entry name" value="HisK_dim/P_sf"/>
</dbReference>
<feature type="transmembrane region" description="Helical" evidence="5">
    <location>
        <begin position="9"/>
        <end position="32"/>
    </location>
</feature>
<dbReference type="GO" id="GO:0000155">
    <property type="term" value="F:phosphorelay sensor kinase activity"/>
    <property type="evidence" value="ECO:0007669"/>
    <property type="project" value="InterPro"/>
</dbReference>
<keyword evidence="4" id="KW-0175">Coiled coil</keyword>
<evidence type="ECO:0000256" key="2">
    <source>
        <dbReference type="ARBA" id="ARBA00012438"/>
    </source>
</evidence>
<dbReference type="EMBL" id="PDKK01000004">
    <property type="protein sequence ID" value="RXK06429.1"/>
    <property type="molecule type" value="Genomic_DNA"/>
</dbReference>
<evidence type="ECO:0000256" key="3">
    <source>
        <dbReference type="ARBA" id="ARBA00022553"/>
    </source>
</evidence>
<dbReference type="SMART" id="SM00091">
    <property type="entry name" value="PAS"/>
    <property type="match status" value="2"/>
</dbReference>
<reference evidence="8 9" key="1">
    <citation type="submission" date="2017-10" db="EMBL/GenBank/DDBJ databases">
        <title>Genomics of the genus Arcobacter.</title>
        <authorList>
            <person name="Perez-Cataluna A."/>
            <person name="Figueras M.J."/>
        </authorList>
    </citation>
    <scope>NUCLEOTIDE SEQUENCE [LARGE SCALE GENOMIC DNA]</scope>
    <source>
        <strain evidence="8 9">CECT 8441</strain>
    </source>
</reference>
<dbReference type="SUPFAM" id="SSF47384">
    <property type="entry name" value="Homodimeric domain of signal transducing histidine kinase"/>
    <property type="match status" value="1"/>
</dbReference>
<feature type="domain" description="PAS" evidence="7">
    <location>
        <begin position="444"/>
        <end position="514"/>
    </location>
</feature>
<dbReference type="SMART" id="SM00387">
    <property type="entry name" value="HATPase_c"/>
    <property type="match status" value="1"/>
</dbReference>
<dbReference type="Gene3D" id="1.10.287.130">
    <property type="match status" value="1"/>
</dbReference>
<dbReference type="Pfam" id="PF00512">
    <property type="entry name" value="HisKA"/>
    <property type="match status" value="1"/>
</dbReference>
<evidence type="ECO:0000313" key="8">
    <source>
        <dbReference type="EMBL" id="RXK06429.1"/>
    </source>
</evidence>